<gene>
    <name evidence="3" type="ORF">PV06_04779</name>
</gene>
<dbReference type="OrthoDB" id="277011at2759"/>
<dbReference type="VEuPathDB" id="FungiDB:PV06_04779"/>
<keyword evidence="4" id="KW-1185">Reference proteome</keyword>
<dbReference type="CDD" id="cd07521">
    <property type="entry name" value="HAD_FCP1-like"/>
    <property type="match status" value="1"/>
</dbReference>
<dbReference type="InterPro" id="IPR011948">
    <property type="entry name" value="Dullard_phosphatase"/>
</dbReference>
<dbReference type="NCBIfam" id="TIGR02251">
    <property type="entry name" value="HIF-SF_euk"/>
    <property type="match status" value="1"/>
</dbReference>
<feature type="compositionally biased region" description="Basic and acidic residues" evidence="1">
    <location>
        <begin position="189"/>
        <end position="200"/>
    </location>
</feature>
<dbReference type="PROSITE" id="PS50969">
    <property type="entry name" value="FCP1"/>
    <property type="match status" value="1"/>
</dbReference>
<evidence type="ECO:0000313" key="3">
    <source>
        <dbReference type="EMBL" id="KIW43703.1"/>
    </source>
</evidence>
<dbReference type="InterPro" id="IPR036412">
    <property type="entry name" value="HAD-like_sf"/>
</dbReference>
<dbReference type="HOGENOM" id="CLU_020262_2_0_1"/>
<dbReference type="GO" id="GO:0009651">
    <property type="term" value="P:response to salt stress"/>
    <property type="evidence" value="ECO:0007669"/>
    <property type="project" value="UniProtKB-ARBA"/>
</dbReference>
<name>A0A0D2DL43_9EURO</name>
<dbReference type="STRING" id="215243.A0A0D2DL43"/>
<dbReference type="Proteomes" id="UP000053342">
    <property type="component" value="Unassembled WGS sequence"/>
</dbReference>
<feature type="compositionally biased region" description="Basic and acidic residues" evidence="1">
    <location>
        <begin position="152"/>
        <end position="165"/>
    </location>
</feature>
<dbReference type="InterPro" id="IPR050365">
    <property type="entry name" value="TIM50"/>
</dbReference>
<dbReference type="GeneID" id="27356853"/>
<feature type="domain" description="FCP1 homology" evidence="2">
    <location>
        <begin position="385"/>
        <end position="543"/>
    </location>
</feature>
<feature type="compositionally biased region" description="Polar residues" evidence="1">
    <location>
        <begin position="1"/>
        <end position="40"/>
    </location>
</feature>
<evidence type="ECO:0000313" key="4">
    <source>
        <dbReference type="Proteomes" id="UP000053342"/>
    </source>
</evidence>
<dbReference type="GO" id="GO:0045944">
    <property type="term" value="P:positive regulation of transcription by RNA polymerase II"/>
    <property type="evidence" value="ECO:0007669"/>
    <property type="project" value="UniProtKB-ARBA"/>
</dbReference>
<dbReference type="Gene3D" id="3.40.50.1000">
    <property type="entry name" value="HAD superfamily/HAD-like"/>
    <property type="match status" value="1"/>
</dbReference>
<proteinExistence type="predicted"/>
<dbReference type="Pfam" id="PF03031">
    <property type="entry name" value="NIF"/>
    <property type="match status" value="1"/>
</dbReference>
<accession>A0A0D2DL43</accession>
<dbReference type="InterPro" id="IPR004274">
    <property type="entry name" value="FCP1_dom"/>
</dbReference>
<feature type="compositionally biased region" description="Polar residues" evidence="1">
    <location>
        <begin position="243"/>
        <end position="254"/>
    </location>
</feature>
<dbReference type="GO" id="GO:0016791">
    <property type="term" value="F:phosphatase activity"/>
    <property type="evidence" value="ECO:0007669"/>
    <property type="project" value="InterPro"/>
</dbReference>
<dbReference type="FunFam" id="3.40.50.1000:FF:000043">
    <property type="entry name" value="General stress response phosphoprotein phosphatase Psr1/2"/>
    <property type="match status" value="1"/>
</dbReference>
<protein>
    <recommendedName>
        <fullName evidence="2">FCP1 homology domain-containing protein</fullName>
    </recommendedName>
</protein>
<feature type="compositionally biased region" description="Polar residues" evidence="1">
    <location>
        <begin position="127"/>
        <end position="136"/>
    </location>
</feature>
<evidence type="ECO:0000259" key="2">
    <source>
        <dbReference type="PROSITE" id="PS50969"/>
    </source>
</evidence>
<dbReference type="SUPFAM" id="SSF56784">
    <property type="entry name" value="HAD-like"/>
    <property type="match status" value="1"/>
</dbReference>
<dbReference type="GO" id="GO:0034198">
    <property type="term" value="P:cellular response to amino acid starvation"/>
    <property type="evidence" value="ECO:0007669"/>
    <property type="project" value="UniProtKB-ARBA"/>
</dbReference>
<dbReference type="RefSeq" id="XP_016263919.1">
    <property type="nucleotide sequence ID" value="XM_016405713.1"/>
</dbReference>
<evidence type="ECO:0000256" key="1">
    <source>
        <dbReference type="SAM" id="MobiDB-lite"/>
    </source>
</evidence>
<feature type="compositionally biased region" description="Polar residues" evidence="1">
    <location>
        <begin position="47"/>
        <end position="62"/>
    </location>
</feature>
<feature type="compositionally biased region" description="Low complexity" evidence="1">
    <location>
        <begin position="333"/>
        <end position="343"/>
    </location>
</feature>
<feature type="compositionally biased region" description="Basic and acidic residues" evidence="1">
    <location>
        <begin position="210"/>
        <end position="240"/>
    </location>
</feature>
<dbReference type="EMBL" id="KN847335">
    <property type="protein sequence ID" value="KIW43703.1"/>
    <property type="molecule type" value="Genomic_DNA"/>
</dbReference>
<feature type="compositionally biased region" description="Low complexity" evidence="1">
    <location>
        <begin position="91"/>
        <end position="102"/>
    </location>
</feature>
<sequence>MSGSAATQPSSGASVQDPNPTDSSTPPAAETSQQTQGNETMTDKTKQQPPLVTIPSRTSSHQKSAEKNPIVPAPSAAANDTSSVPRRASKRSLLSRSRNNSRSSRRSAKASRAGDASKESVPPLPQSPASKTSQKPRSGFLAILNCCIPHEPPGDNKSDDPEVAAKKIKIQPPPQKTASRPQDGTELVENEKPDTDKPTAEESVSPGRAVQDEKSSIPEKQIAEDSRPRLSRELAYHEKATLPNETTATATRASGSKGGLVTDVADGQQNIKTSTISAAEKTANPDVNIIAATPIEPEHPKKGHEVDSVDVGDVDMYEAPPAVPELDPEPVDEPIQPAELQPQVPLPPPPPLSKRQEQVTTNEVPPVPDAALEKQTWLLPPVNAHLKGRKCLILDLDETLVHSSFKILNQADFTIPVEIEGQYHNVYVIKRPGVDQFMKRVGELYEVVVFTASVSKYGDPLLDQLDIHKVVHHRLFRESCYNHQGNYVKDLSQVGRELKDTIIIDNSPTSYIFHPQHAVPISSWFSDAHDNELLDLIPVLEDLAGPQVQDVSLVLDVAL</sequence>
<feature type="region of interest" description="Disordered" evidence="1">
    <location>
        <begin position="318"/>
        <end position="356"/>
    </location>
</feature>
<dbReference type="GO" id="GO:1904262">
    <property type="term" value="P:negative regulation of TORC1 signaling"/>
    <property type="evidence" value="ECO:0007669"/>
    <property type="project" value="UniProtKB-ARBA"/>
</dbReference>
<reference evidence="3 4" key="1">
    <citation type="submission" date="2015-01" db="EMBL/GenBank/DDBJ databases">
        <title>The Genome Sequence of Exophiala oligosperma CBS72588.</title>
        <authorList>
            <consortium name="The Broad Institute Genomics Platform"/>
            <person name="Cuomo C."/>
            <person name="de Hoog S."/>
            <person name="Gorbushina A."/>
            <person name="Stielow B."/>
            <person name="Teixiera M."/>
            <person name="Abouelleil A."/>
            <person name="Chapman S.B."/>
            <person name="Priest M."/>
            <person name="Young S.K."/>
            <person name="Wortman J."/>
            <person name="Nusbaum C."/>
            <person name="Birren B."/>
        </authorList>
    </citation>
    <scope>NUCLEOTIDE SEQUENCE [LARGE SCALE GENOMIC DNA]</scope>
    <source>
        <strain evidence="3 4">CBS 72588</strain>
    </source>
</reference>
<dbReference type="SMART" id="SM00577">
    <property type="entry name" value="CPDc"/>
    <property type="match status" value="1"/>
</dbReference>
<feature type="region of interest" description="Disordered" evidence="1">
    <location>
        <begin position="1"/>
        <end position="262"/>
    </location>
</feature>
<dbReference type="InterPro" id="IPR023214">
    <property type="entry name" value="HAD_sf"/>
</dbReference>
<organism evidence="3 4">
    <name type="scientific">Exophiala oligosperma</name>
    <dbReference type="NCBI Taxonomy" id="215243"/>
    <lineage>
        <taxon>Eukaryota</taxon>
        <taxon>Fungi</taxon>
        <taxon>Dikarya</taxon>
        <taxon>Ascomycota</taxon>
        <taxon>Pezizomycotina</taxon>
        <taxon>Eurotiomycetes</taxon>
        <taxon>Chaetothyriomycetidae</taxon>
        <taxon>Chaetothyriales</taxon>
        <taxon>Herpotrichiellaceae</taxon>
        <taxon>Exophiala</taxon>
    </lineage>
</organism>
<dbReference type="AlphaFoldDB" id="A0A0D2DL43"/>
<dbReference type="PANTHER" id="PTHR12210">
    <property type="entry name" value="DULLARD PROTEIN PHOSPHATASE"/>
    <property type="match status" value="1"/>
</dbReference>